<reference evidence="2" key="2">
    <citation type="submission" date="2015-01" db="EMBL/GenBank/DDBJ databases">
        <title>Evolutionary Origins and Diversification of the Mycorrhizal Mutualists.</title>
        <authorList>
            <consortium name="DOE Joint Genome Institute"/>
            <consortium name="Mycorrhizal Genomics Consortium"/>
            <person name="Kohler A."/>
            <person name="Kuo A."/>
            <person name="Nagy L.G."/>
            <person name="Floudas D."/>
            <person name="Copeland A."/>
            <person name="Barry K.W."/>
            <person name="Cichocki N."/>
            <person name="Veneault-Fourrey C."/>
            <person name="LaButti K."/>
            <person name="Lindquist E.A."/>
            <person name="Lipzen A."/>
            <person name="Lundell T."/>
            <person name="Morin E."/>
            <person name="Murat C."/>
            <person name="Riley R."/>
            <person name="Ohm R."/>
            <person name="Sun H."/>
            <person name="Tunlid A."/>
            <person name="Henrissat B."/>
            <person name="Grigoriev I.V."/>
            <person name="Hibbett D.S."/>
            <person name="Martin F."/>
        </authorList>
    </citation>
    <scope>NUCLEOTIDE SEQUENCE [LARGE SCALE GENOMIC DNA]</scope>
    <source>
        <strain evidence="2">Marx 270</strain>
    </source>
</reference>
<proteinExistence type="predicted"/>
<reference evidence="1 2" key="1">
    <citation type="submission" date="2014-04" db="EMBL/GenBank/DDBJ databases">
        <authorList>
            <consortium name="DOE Joint Genome Institute"/>
            <person name="Kuo A."/>
            <person name="Kohler A."/>
            <person name="Costa M.D."/>
            <person name="Nagy L.G."/>
            <person name="Floudas D."/>
            <person name="Copeland A."/>
            <person name="Barry K.W."/>
            <person name="Cichocki N."/>
            <person name="Veneault-Fourrey C."/>
            <person name="LaButti K."/>
            <person name="Lindquist E.A."/>
            <person name="Lipzen A."/>
            <person name="Lundell T."/>
            <person name="Morin E."/>
            <person name="Murat C."/>
            <person name="Sun H."/>
            <person name="Tunlid A."/>
            <person name="Henrissat B."/>
            <person name="Grigoriev I.V."/>
            <person name="Hibbett D.S."/>
            <person name="Martin F."/>
            <person name="Nordberg H.P."/>
            <person name="Cantor M.N."/>
            <person name="Hua S.X."/>
        </authorList>
    </citation>
    <scope>NUCLEOTIDE SEQUENCE [LARGE SCALE GENOMIC DNA]</scope>
    <source>
        <strain evidence="1 2">Marx 270</strain>
    </source>
</reference>
<gene>
    <name evidence="1" type="ORF">M404DRAFT_1005130</name>
</gene>
<name>A0A0C3NBZ1_PISTI</name>
<dbReference type="Proteomes" id="UP000054217">
    <property type="component" value="Unassembled WGS sequence"/>
</dbReference>
<evidence type="ECO:0000313" key="1">
    <source>
        <dbReference type="EMBL" id="KIN98659.1"/>
    </source>
</evidence>
<dbReference type="EMBL" id="KN832013">
    <property type="protein sequence ID" value="KIN98659.1"/>
    <property type="molecule type" value="Genomic_DNA"/>
</dbReference>
<dbReference type="AlphaFoldDB" id="A0A0C3NBZ1"/>
<keyword evidence="2" id="KW-1185">Reference proteome</keyword>
<dbReference type="InParanoid" id="A0A0C3NBZ1"/>
<organism evidence="1 2">
    <name type="scientific">Pisolithus tinctorius Marx 270</name>
    <dbReference type="NCBI Taxonomy" id="870435"/>
    <lineage>
        <taxon>Eukaryota</taxon>
        <taxon>Fungi</taxon>
        <taxon>Dikarya</taxon>
        <taxon>Basidiomycota</taxon>
        <taxon>Agaricomycotina</taxon>
        <taxon>Agaricomycetes</taxon>
        <taxon>Agaricomycetidae</taxon>
        <taxon>Boletales</taxon>
        <taxon>Sclerodermatineae</taxon>
        <taxon>Pisolithaceae</taxon>
        <taxon>Pisolithus</taxon>
    </lineage>
</organism>
<protein>
    <submittedName>
        <fullName evidence="1">Uncharacterized protein</fullName>
    </submittedName>
</protein>
<evidence type="ECO:0000313" key="2">
    <source>
        <dbReference type="Proteomes" id="UP000054217"/>
    </source>
</evidence>
<dbReference type="HOGENOM" id="CLU_2741089_0_0_1"/>
<accession>A0A0C3NBZ1</accession>
<sequence length="71" mass="7961">MYYIIYAGPVGNPDVEWHLHGLIDTQPSRCPWTPQEEAPIDIVFLRGLLSNAYSVSNIRAVFNDVEDGLDA</sequence>